<evidence type="ECO:0000256" key="2">
    <source>
        <dbReference type="SAM" id="MobiDB-lite"/>
    </source>
</evidence>
<dbReference type="PANTHER" id="PTHR14534:SF3">
    <property type="entry name" value="GID COMPLEX SUBUNIT 4 HOMOLOG"/>
    <property type="match status" value="1"/>
</dbReference>
<dbReference type="OrthoDB" id="62at2759"/>
<dbReference type="KEGG" id="cot:CORT_0C03350"/>
<proteinExistence type="inferred from homology"/>
<comment type="similarity">
    <text evidence="1">Belongs to the GID4/VID24 family.</text>
</comment>
<feature type="region of interest" description="Disordered" evidence="2">
    <location>
        <begin position="1"/>
        <end position="50"/>
    </location>
</feature>
<sequence length="538" mass="61519">MPTNHPITSHNEPGTSSTASSSPSPTSTNHHIREDEELLQQQQQQQEQQAQEEQQRQQLLKLLQIQQLIEANKVRDCQSDDEVQLPNQQHLNNDDAYDHLLNNDRGSHNNITHLNNSNFNDVDTQGNTNNNHDLQNKRPTLSSRNTTSDTTQTSSEHMDDFGCPVVTHKSDLSPAKGAKSSTSTLAKHISTRQQHPYLRNMATLRSKQKFSLDHFDCNRRVFKSSSHWHTNHHQYERPQQSTSTFYNAYLQPNAQFIGEQQSGKSKFRIKVEFKTVDLKNSLVTGFLQINGLTKDHQEIVTYFRGEIINNPLFSQQQQQQQQFASSTSEFNPTHDDEFKRYSFMAENKSWGSSTDNDLDHWQRLTKSPVFPTFPTLPTPQYSTCPYTSTTTIPPYSSSRSKSDEQNKEFMNDLAKIYQGQSTNDKDQHQYIYMRWKEEFLLPDSRVKQIPNASFEGFYYIVLNIGNNQVVNEETLEMEVDADIDGEDSAYAAINCGGIGGSKPGDINGLYYHISSEKFQSLSLSHVNNHGISSTFDFN</sequence>
<feature type="compositionally biased region" description="Polar residues" evidence="2">
    <location>
        <begin position="1"/>
        <end position="14"/>
    </location>
</feature>
<dbReference type="GO" id="GO:0005773">
    <property type="term" value="C:vacuole"/>
    <property type="evidence" value="ECO:0007669"/>
    <property type="project" value="GOC"/>
</dbReference>
<reference evidence="3 4" key="1">
    <citation type="journal article" date="2012" name="PLoS ONE">
        <title>Sequence and analysis of the genome of the pathogenic yeast Candida orthopsilosis.</title>
        <authorList>
            <person name="Riccombeni A."/>
            <person name="Vidanes G."/>
            <person name="Proux-Wera E."/>
            <person name="Wolfe K.H."/>
            <person name="Butler G."/>
        </authorList>
    </citation>
    <scope>NUCLEOTIDE SEQUENCE [LARGE SCALE GENOMIC DNA]</scope>
    <source>
        <strain evidence="3 4">Co 90-125</strain>
    </source>
</reference>
<keyword evidence="4" id="KW-1185">Reference proteome</keyword>
<feature type="compositionally biased region" description="Basic and acidic residues" evidence="2">
    <location>
        <begin position="92"/>
        <end position="107"/>
    </location>
</feature>
<dbReference type="Pfam" id="PF09783">
    <property type="entry name" value="Vac_ImportDeg"/>
    <property type="match status" value="1"/>
</dbReference>
<dbReference type="HOGENOM" id="CLU_506211_0_0_1"/>
<evidence type="ECO:0000313" key="3">
    <source>
        <dbReference type="EMBL" id="CCG25710.1"/>
    </source>
</evidence>
<name>H8X3S2_CANO9</name>
<gene>
    <name evidence="3" type="ORF">CORT_0C03350</name>
</gene>
<dbReference type="GeneID" id="14539828"/>
<dbReference type="GO" id="GO:0007039">
    <property type="term" value="P:protein catabolic process in the vacuole"/>
    <property type="evidence" value="ECO:0007669"/>
    <property type="project" value="TreeGrafter"/>
</dbReference>
<dbReference type="GO" id="GO:0034657">
    <property type="term" value="C:GID complex"/>
    <property type="evidence" value="ECO:0007669"/>
    <property type="project" value="TreeGrafter"/>
</dbReference>
<feature type="region of interest" description="Disordered" evidence="2">
    <location>
        <begin position="85"/>
        <end position="190"/>
    </location>
</feature>
<dbReference type="GO" id="GO:0006623">
    <property type="term" value="P:protein targeting to vacuole"/>
    <property type="evidence" value="ECO:0007669"/>
    <property type="project" value="TreeGrafter"/>
</dbReference>
<feature type="compositionally biased region" description="Low complexity" evidence="2">
    <location>
        <begin position="39"/>
        <end position="50"/>
    </location>
</feature>
<dbReference type="InterPro" id="IPR018618">
    <property type="entry name" value="GID4/10-like"/>
</dbReference>
<dbReference type="eggNOG" id="KOG4635">
    <property type="taxonomic scope" value="Eukaryota"/>
</dbReference>
<evidence type="ECO:0000256" key="1">
    <source>
        <dbReference type="ARBA" id="ARBA00061469"/>
    </source>
</evidence>
<feature type="region of interest" description="Disordered" evidence="2">
    <location>
        <begin position="384"/>
        <end position="403"/>
    </location>
</feature>
<dbReference type="PANTHER" id="PTHR14534">
    <property type="entry name" value="VACUOLAR IMPORT AND DEGRADATION PROTEIN 24"/>
    <property type="match status" value="1"/>
</dbReference>
<dbReference type="AlphaFoldDB" id="H8X3S2"/>
<accession>H8X3S2</accession>
<evidence type="ECO:0000313" key="4">
    <source>
        <dbReference type="Proteomes" id="UP000005018"/>
    </source>
</evidence>
<feature type="compositionally biased region" description="Low complexity" evidence="2">
    <location>
        <begin position="384"/>
        <end position="399"/>
    </location>
</feature>
<protein>
    <submittedName>
        <fullName evidence="3">Uncharacterized protein</fullName>
    </submittedName>
</protein>
<dbReference type="GO" id="GO:0043161">
    <property type="term" value="P:proteasome-mediated ubiquitin-dependent protein catabolic process"/>
    <property type="evidence" value="ECO:0007669"/>
    <property type="project" value="TreeGrafter"/>
</dbReference>
<dbReference type="EMBL" id="HE681721">
    <property type="protein sequence ID" value="CCG25710.1"/>
    <property type="molecule type" value="Genomic_DNA"/>
</dbReference>
<feature type="compositionally biased region" description="Polar residues" evidence="2">
    <location>
        <begin position="108"/>
        <end position="155"/>
    </location>
</feature>
<feature type="compositionally biased region" description="Low complexity" evidence="2">
    <location>
        <begin position="15"/>
        <end position="28"/>
    </location>
</feature>
<dbReference type="GO" id="GO:0045721">
    <property type="term" value="P:negative regulation of gluconeogenesis"/>
    <property type="evidence" value="ECO:0007669"/>
    <property type="project" value="TreeGrafter"/>
</dbReference>
<dbReference type="RefSeq" id="XP_003868614.1">
    <property type="nucleotide sequence ID" value="XM_003868566.1"/>
</dbReference>
<organism evidence="3 4">
    <name type="scientific">Candida orthopsilosis (strain 90-125)</name>
    <name type="common">Yeast</name>
    <dbReference type="NCBI Taxonomy" id="1136231"/>
    <lineage>
        <taxon>Eukaryota</taxon>
        <taxon>Fungi</taxon>
        <taxon>Dikarya</taxon>
        <taxon>Ascomycota</taxon>
        <taxon>Saccharomycotina</taxon>
        <taxon>Pichiomycetes</taxon>
        <taxon>Debaryomycetaceae</taxon>
        <taxon>Candida/Lodderomyces clade</taxon>
        <taxon>Candida</taxon>
    </lineage>
</organism>
<dbReference type="Proteomes" id="UP000005018">
    <property type="component" value="Chromosome 3"/>
</dbReference>